<organism evidence="2">
    <name type="scientific">uncultured Nocardioides sp</name>
    <dbReference type="NCBI Taxonomy" id="198441"/>
    <lineage>
        <taxon>Bacteria</taxon>
        <taxon>Bacillati</taxon>
        <taxon>Actinomycetota</taxon>
        <taxon>Actinomycetes</taxon>
        <taxon>Propionibacteriales</taxon>
        <taxon>Nocardioidaceae</taxon>
        <taxon>Nocardioides</taxon>
        <taxon>environmental samples</taxon>
    </lineage>
</organism>
<gene>
    <name evidence="2" type="ORF">AVDCRST_MAG60-222</name>
</gene>
<evidence type="ECO:0000313" key="2">
    <source>
        <dbReference type="EMBL" id="CAA9372826.1"/>
    </source>
</evidence>
<dbReference type="InterPro" id="IPR013328">
    <property type="entry name" value="6PGD_dom2"/>
</dbReference>
<dbReference type="AlphaFoldDB" id="A0A6J4MYX3"/>
<sequence length="81" mass="8966">MLRGGRHHLLGRRQHRLHHGHRLPAEQRRRCAVHGGLRARGQGGLEAFLACADELAAAYGDRFRPTGHLRELAASGETFPA</sequence>
<protein>
    <submittedName>
        <fullName evidence="2">Uncharacterized protein</fullName>
    </submittedName>
</protein>
<dbReference type="EMBL" id="CADCUN010000022">
    <property type="protein sequence ID" value="CAA9372826.1"/>
    <property type="molecule type" value="Genomic_DNA"/>
</dbReference>
<dbReference type="Gene3D" id="1.10.1040.10">
    <property type="entry name" value="N-(1-d-carboxylethyl)-l-norvaline Dehydrogenase, domain 2"/>
    <property type="match status" value="1"/>
</dbReference>
<reference evidence="2" key="1">
    <citation type="submission" date="2020-02" db="EMBL/GenBank/DDBJ databases">
        <authorList>
            <person name="Meier V. D."/>
        </authorList>
    </citation>
    <scope>NUCLEOTIDE SEQUENCE</scope>
    <source>
        <strain evidence="2">AVDCRST_MAG60</strain>
    </source>
</reference>
<feature type="region of interest" description="Disordered" evidence="1">
    <location>
        <begin position="1"/>
        <end position="24"/>
    </location>
</feature>
<evidence type="ECO:0000256" key="1">
    <source>
        <dbReference type="SAM" id="MobiDB-lite"/>
    </source>
</evidence>
<proteinExistence type="predicted"/>
<accession>A0A6J4MYX3</accession>
<feature type="compositionally biased region" description="Basic residues" evidence="1">
    <location>
        <begin position="1"/>
        <end position="22"/>
    </location>
</feature>
<name>A0A6J4MYX3_9ACTN</name>